<feature type="compositionally biased region" description="Low complexity" evidence="1">
    <location>
        <begin position="24"/>
        <end position="43"/>
    </location>
</feature>
<feature type="region of interest" description="Disordered" evidence="1">
    <location>
        <begin position="18"/>
        <end position="43"/>
    </location>
</feature>
<name>A0AAE1LIV7_9NEOP</name>
<organism evidence="2 3">
    <name type="scientific">Frankliniella fusca</name>
    <dbReference type="NCBI Taxonomy" id="407009"/>
    <lineage>
        <taxon>Eukaryota</taxon>
        <taxon>Metazoa</taxon>
        <taxon>Ecdysozoa</taxon>
        <taxon>Arthropoda</taxon>
        <taxon>Hexapoda</taxon>
        <taxon>Insecta</taxon>
        <taxon>Pterygota</taxon>
        <taxon>Neoptera</taxon>
        <taxon>Paraneoptera</taxon>
        <taxon>Thysanoptera</taxon>
        <taxon>Terebrantia</taxon>
        <taxon>Thripoidea</taxon>
        <taxon>Thripidae</taxon>
        <taxon>Frankliniella</taxon>
    </lineage>
</organism>
<comment type="caution">
    <text evidence="2">The sequence shown here is derived from an EMBL/GenBank/DDBJ whole genome shotgun (WGS) entry which is preliminary data.</text>
</comment>
<feature type="compositionally biased region" description="Basic residues" evidence="1">
    <location>
        <begin position="109"/>
        <end position="119"/>
    </location>
</feature>
<dbReference type="Proteomes" id="UP001219518">
    <property type="component" value="Unassembled WGS sequence"/>
</dbReference>
<sequence>MPLSLIFLNSSQHSRSLGVLNVGSTSDPSPSPTSSPRCSSCEPGATGAAALLKEELVALLVDSARCSGGAGAPEDDDDEGALEVPAVRGRAGDDEGPGDAAVDPLPHHTPMRPPRKIKS</sequence>
<gene>
    <name evidence="2" type="ORF">KUF71_010518</name>
</gene>
<dbReference type="AlphaFoldDB" id="A0AAE1LIV7"/>
<reference evidence="2" key="1">
    <citation type="submission" date="2021-07" db="EMBL/GenBank/DDBJ databases">
        <authorList>
            <person name="Catto M.A."/>
            <person name="Jacobson A."/>
            <person name="Kennedy G."/>
            <person name="Labadie P."/>
            <person name="Hunt B.G."/>
            <person name="Srinivasan R."/>
        </authorList>
    </citation>
    <scope>NUCLEOTIDE SEQUENCE</scope>
    <source>
        <strain evidence="2">PL_HMW_Pooled</strain>
        <tissue evidence="2">Head</tissue>
    </source>
</reference>
<accession>A0AAE1LIV7</accession>
<protein>
    <submittedName>
        <fullName evidence="2">Frizzled-4</fullName>
    </submittedName>
</protein>
<evidence type="ECO:0000256" key="1">
    <source>
        <dbReference type="SAM" id="MobiDB-lite"/>
    </source>
</evidence>
<dbReference type="EMBL" id="JAHWGI010001033">
    <property type="protein sequence ID" value="KAK3921303.1"/>
    <property type="molecule type" value="Genomic_DNA"/>
</dbReference>
<reference evidence="2" key="2">
    <citation type="journal article" date="2023" name="BMC Genomics">
        <title>Pest status, molecular evolution, and epigenetic factors derived from the genome assembly of Frankliniella fusca, a thysanopteran phytovirus vector.</title>
        <authorList>
            <person name="Catto M.A."/>
            <person name="Labadie P.E."/>
            <person name="Jacobson A.L."/>
            <person name="Kennedy G.G."/>
            <person name="Srinivasan R."/>
            <person name="Hunt B.G."/>
        </authorList>
    </citation>
    <scope>NUCLEOTIDE SEQUENCE</scope>
    <source>
        <strain evidence="2">PL_HMW_Pooled</strain>
    </source>
</reference>
<evidence type="ECO:0000313" key="3">
    <source>
        <dbReference type="Proteomes" id="UP001219518"/>
    </source>
</evidence>
<proteinExistence type="predicted"/>
<keyword evidence="3" id="KW-1185">Reference proteome</keyword>
<evidence type="ECO:0000313" key="2">
    <source>
        <dbReference type="EMBL" id="KAK3921303.1"/>
    </source>
</evidence>
<feature type="region of interest" description="Disordered" evidence="1">
    <location>
        <begin position="66"/>
        <end position="119"/>
    </location>
</feature>